<dbReference type="eggNOG" id="COG1075">
    <property type="taxonomic scope" value="Bacteria"/>
</dbReference>
<organism evidence="3 4">
    <name type="scientific">Gemmatimonas phototrophica</name>
    <dbReference type="NCBI Taxonomy" id="1379270"/>
    <lineage>
        <taxon>Bacteria</taxon>
        <taxon>Pseudomonadati</taxon>
        <taxon>Gemmatimonadota</taxon>
        <taxon>Gemmatimonadia</taxon>
        <taxon>Gemmatimonadales</taxon>
        <taxon>Gemmatimonadaceae</taxon>
        <taxon>Gemmatimonas</taxon>
    </lineage>
</organism>
<evidence type="ECO:0000313" key="4">
    <source>
        <dbReference type="Proteomes" id="UP000076404"/>
    </source>
</evidence>
<dbReference type="KEGG" id="gph:GEMMAAP_16270"/>
<protein>
    <recommendedName>
        <fullName evidence="5">AFL C-terminal domain-containing protein</fullName>
    </recommendedName>
</protein>
<dbReference type="EMBL" id="CP011454">
    <property type="protein sequence ID" value="AMW05929.1"/>
    <property type="molecule type" value="Genomic_DNA"/>
</dbReference>
<dbReference type="OrthoDB" id="8871309at2"/>
<gene>
    <name evidence="3" type="ORF">GEMMAAP_16270</name>
</gene>
<dbReference type="Pfam" id="PF00561">
    <property type="entry name" value="Abhydrolase_1"/>
    <property type="match status" value="1"/>
</dbReference>
<feature type="domain" description="AB hydrolase-1" evidence="1">
    <location>
        <begin position="35"/>
        <end position="157"/>
    </location>
</feature>
<dbReference type="STRING" id="1379270.GEMMAAP_16270"/>
<reference evidence="3 4" key="1">
    <citation type="journal article" date="2014" name="Proc. Natl. Acad. Sci. U.S.A.">
        <title>Functional type 2 photosynthetic reaction centers found in the rare bacterial phylum Gemmatimonadetes.</title>
        <authorList>
            <person name="Zeng Y."/>
            <person name="Feng F."/>
            <person name="Medova H."/>
            <person name="Dean J."/>
            <person name="Koblizek M."/>
        </authorList>
    </citation>
    <scope>NUCLEOTIDE SEQUENCE [LARGE SCALE GENOMIC DNA]</scope>
    <source>
        <strain evidence="3 4">AP64</strain>
    </source>
</reference>
<evidence type="ECO:0000259" key="1">
    <source>
        <dbReference type="Pfam" id="PF00561"/>
    </source>
</evidence>
<evidence type="ECO:0000313" key="3">
    <source>
        <dbReference type="EMBL" id="AMW05929.1"/>
    </source>
</evidence>
<keyword evidence="4" id="KW-1185">Reference proteome</keyword>
<dbReference type="AlphaFoldDB" id="A0A143BLJ7"/>
<name>A0A143BLJ7_9BACT</name>
<dbReference type="RefSeq" id="WP_026848348.1">
    <property type="nucleotide sequence ID" value="NZ_CP011454.1"/>
</dbReference>
<dbReference type="InterPro" id="IPR040664">
    <property type="entry name" value="AFL_C"/>
</dbReference>
<evidence type="ECO:0000259" key="2">
    <source>
        <dbReference type="Pfam" id="PF18067"/>
    </source>
</evidence>
<proteinExistence type="predicted"/>
<dbReference type="InterPro" id="IPR029058">
    <property type="entry name" value="AB_hydrolase_fold"/>
</dbReference>
<evidence type="ECO:0008006" key="5">
    <source>
        <dbReference type="Google" id="ProtNLM"/>
    </source>
</evidence>
<dbReference type="Gene3D" id="3.40.50.1820">
    <property type="entry name" value="alpha/beta hydrolase"/>
    <property type="match status" value="1"/>
</dbReference>
<dbReference type="Pfam" id="PF18067">
    <property type="entry name" value="Lipase_C"/>
    <property type="match status" value="1"/>
</dbReference>
<feature type="domain" description="AFL C-terminal" evidence="2">
    <location>
        <begin position="268"/>
        <end position="360"/>
    </location>
</feature>
<dbReference type="SUPFAM" id="SSF53474">
    <property type="entry name" value="alpha/beta-Hydrolases"/>
    <property type="match status" value="1"/>
</dbReference>
<dbReference type="Gene3D" id="2.60.40.2190">
    <property type="match status" value="1"/>
</dbReference>
<dbReference type="Proteomes" id="UP000076404">
    <property type="component" value="Chromosome"/>
</dbReference>
<sequence>MAAACCTLLPPLSRPLAAQSTAVARSVAPQQSALPIVFVHGNGDHAGLWDTTIWRFESNGYPANRLFAVDLPNPLSSSTIRAAELNRSTPEDQTAALAAYVTRVLLQTGAPKVVLVGSSRGGMTIRNYVRFGGGAAHVSHVITCGSPNHGVFALREMQPLSEYNGAGEYLQRLNAGSEVVAGVRFLALRSDSLDKYAQASGAGLGNPSMKTGVDATGPALRGATNVVLPGTDHREVAFGPASFAAQYRFVTQRAPRTTAIVADTVAVLNGMVSRNVNDGPTNLPTIGAQVTVYTVDPTTGMRSGSAVHRATTGVMGEWGPFRAQPTQTYEFEVVAPDSSVLLHVYRSPLLRSSRVVNFRLPSLPAGKKDSTSVLITRPRGYFGVGRDTVQFDGAAARGITPGVPSVDRAIRWFATDSSRTVVTRVNGETIVVRTRPDDKRRLVLAEFLY</sequence>
<dbReference type="InterPro" id="IPR000073">
    <property type="entry name" value="AB_hydrolase_1"/>
</dbReference>
<reference evidence="3 4" key="2">
    <citation type="journal article" date="2016" name="Environ. Microbiol. Rep.">
        <title>Metagenomic evidence for the presence of phototrophic Gemmatimonadetes bacteria in diverse environments.</title>
        <authorList>
            <person name="Zeng Y."/>
            <person name="Baumbach J."/>
            <person name="Barbosa E.G."/>
            <person name="Azevedo V."/>
            <person name="Zhang C."/>
            <person name="Koblizek M."/>
        </authorList>
    </citation>
    <scope>NUCLEOTIDE SEQUENCE [LARGE SCALE GENOMIC DNA]</scope>
    <source>
        <strain evidence="3 4">AP64</strain>
    </source>
</reference>
<accession>A0A143BLJ7</accession>